<comment type="caution">
    <text evidence="2">The sequence shown here is derived from an EMBL/GenBank/DDBJ whole genome shotgun (WGS) entry which is preliminary data.</text>
</comment>
<organism evidence="2 3">
    <name type="scientific">Rhizophagus clarus</name>
    <dbReference type="NCBI Taxonomy" id="94130"/>
    <lineage>
        <taxon>Eukaryota</taxon>
        <taxon>Fungi</taxon>
        <taxon>Fungi incertae sedis</taxon>
        <taxon>Mucoromycota</taxon>
        <taxon>Glomeromycotina</taxon>
        <taxon>Glomeromycetes</taxon>
        <taxon>Glomerales</taxon>
        <taxon>Glomeraceae</taxon>
        <taxon>Rhizophagus</taxon>
    </lineage>
</organism>
<feature type="compositionally biased region" description="Basic and acidic residues" evidence="1">
    <location>
        <begin position="74"/>
        <end position="85"/>
    </location>
</feature>
<evidence type="ECO:0000313" key="2">
    <source>
        <dbReference type="EMBL" id="GES90270.1"/>
    </source>
</evidence>
<dbReference type="EMBL" id="BLAL01000194">
    <property type="protein sequence ID" value="GES90270.1"/>
    <property type="molecule type" value="Genomic_DNA"/>
</dbReference>
<sequence>MSRQYMRKPDVEALENAASTIQREEQKLEEATFSGGPAAKAKSFADRVSDAYDEPHMTTASKQNMKPSPQAVDDAARCIQREESKLYGGGPMPGGPASTAQSFAAKVNREENQQ</sequence>
<protein>
    <recommendedName>
        <fullName evidence="4">SMP domain-containing protein</fullName>
    </recommendedName>
</protein>
<feature type="region of interest" description="Disordered" evidence="1">
    <location>
        <begin position="56"/>
        <end position="114"/>
    </location>
</feature>
<proteinExistence type="predicted"/>
<evidence type="ECO:0000313" key="3">
    <source>
        <dbReference type="Proteomes" id="UP000615446"/>
    </source>
</evidence>
<gene>
    <name evidence="2" type="ORF">RCL2_001713000</name>
</gene>
<reference evidence="2" key="1">
    <citation type="submission" date="2019-10" db="EMBL/GenBank/DDBJ databases">
        <title>Conservation and host-specific expression of non-tandemly repeated heterogenous ribosome RNA gene in arbuscular mycorrhizal fungi.</title>
        <authorList>
            <person name="Maeda T."/>
            <person name="Kobayashi Y."/>
            <person name="Nakagawa T."/>
            <person name="Ezawa T."/>
            <person name="Yamaguchi K."/>
            <person name="Bino T."/>
            <person name="Nishimoto Y."/>
            <person name="Shigenobu S."/>
            <person name="Kawaguchi M."/>
        </authorList>
    </citation>
    <scope>NUCLEOTIDE SEQUENCE</scope>
    <source>
        <strain evidence="2">HR1</strain>
    </source>
</reference>
<name>A0A8H3LQZ6_9GLOM</name>
<dbReference type="AlphaFoldDB" id="A0A8H3LQZ6"/>
<feature type="compositionally biased region" description="Polar residues" evidence="1">
    <location>
        <begin position="58"/>
        <end position="67"/>
    </location>
</feature>
<evidence type="ECO:0000256" key="1">
    <source>
        <dbReference type="SAM" id="MobiDB-lite"/>
    </source>
</evidence>
<dbReference type="Proteomes" id="UP000615446">
    <property type="component" value="Unassembled WGS sequence"/>
</dbReference>
<accession>A0A8H3LQZ6</accession>
<evidence type="ECO:0008006" key="4">
    <source>
        <dbReference type="Google" id="ProtNLM"/>
    </source>
</evidence>